<dbReference type="PANTHER" id="PTHR33406:SF6">
    <property type="entry name" value="MEMBRANE PROTEIN YDGH-RELATED"/>
    <property type="match status" value="1"/>
</dbReference>
<name>A0ABS4FN36_9BACL</name>
<keyword evidence="6 7" id="KW-0472">Membrane</keyword>
<evidence type="ECO:0000256" key="6">
    <source>
        <dbReference type="ARBA" id="ARBA00023136"/>
    </source>
</evidence>
<feature type="transmembrane region" description="Helical" evidence="7">
    <location>
        <begin position="242"/>
        <end position="264"/>
    </location>
</feature>
<keyword evidence="4 7" id="KW-0812">Transmembrane</keyword>
<dbReference type="Pfam" id="PF03176">
    <property type="entry name" value="MMPL"/>
    <property type="match status" value="2"/>
</dbReference>
<comment type="similarity">
    <text evidence="2">Belongs to the resistance-nodulation-cell division (RND) (TC 2.A.6) family. MmpL subfamily.</text>
</comment>
<feature type="transmembrane region" description="Helical" evidence="7">
    <location>
        <begin position="973"/>
        <end position="992"/>
    </location>
</feature>
<dbReference type="Gene3D" id="1.20.1640.10">
    <property type="entry name" value="Multidrug efflux transporter AcrB transmembrane domain"/>
    <property type="match status" value="2"/>
</dbReference>
<evidence type="ECO:0000256" key="1">
    <source>
        <dbReference type="ARBA" id="ARBA00004651"/>
    </source>
</evidence>
<dbReference type="Gene3D" id="1.10.287.950">
    <property type="entry name" value="Methyl-accepting chemotaxis protein"/>
    <property type="match status" value="2"/>
</dbReference>
<comment type="subcellular location">
    <subcellularLocation>
        <location evidence="1">Cell membrane</location>
        <topology evidence="1">Multi-pass membrane protein</topology>
    </subcellularLocation>
</comment>
<dbReference type="EMBL" id="JAGGKG010000002">
    <property type="protein sequence ID" value="MBP1903992.1"/>
    <property type="molecule type" value="Genomic_DNA"/>
</dbReference>
<feature type="transmembrane region" description="Helical" evidence="7">
    <location>
        <begin position="930"/>
        <end position="952"/>
    </location>
</feature>
<feature type="transmembrane region" description="Helical" evidence="7">
    <location>
        <begin position="872"/>
        <end position="891"/>
    </location>
</feature>
<sequence>MMRKLTGWRSLSFIMWIVVTIFALTTMPDLDQLVREKGKIKLPESAQSNVAISLTKEMSTEKSDVYDIIAVFNSGNDQPLQAEQNKVINATIQALKDNKEKLGITKITSHLDNEEVKKQLSSKDGTTILTQFSVLKSDDMNEVKAEIRHFLDEQLKGNHHVQSYLTGSSLIELDFSNSTQEGVKKTEIIAIIFILVILTLVFKSPVAPLVSLITVGVSYLVSLSVVAHLVNTFNFPFSSFTQVFLVVVLFGVGTDYNILLYTRFKEELSSGQTNKDAVIATLRSAGKTVIFSGIAVLIGFVSLGLANFKLYQSTSAVAIGVGVLLLVLLTLNAFFMELLGKKLFFPVKKFKSHGESELWAWLAKNSIARPIRSILLVLILLVPFIINYTGNLNFNDLWEVSDKYESKQGVNVIEDHFSPGFSAPATLFIQAKGELNQPNDLQKIDELTEKISKIKGVAEVYSVTRPTSEKIKKLYINDQTKQLNTGLNDANDGINKINEGITSADNQFKNNQVNDIAKIQDMIQGTTDMKNGVSKLKGALDQLSTGISSGASGAEQIKEGLSSLNQNVDLLSKSTTQLYEGYHQLENGLNTYEQYFQTIAQALSGATQGYQQIDNLMKNLISEKPELANDNNINQTILISKTAQEQLTQLSAQFNQLIKQHQSAMQSFKIANESLLQVNTGMKQIYGGIEKLQGGSADLSKGLNQGVTGLKEISKKSAQMESGLTQINEGQKQLYSGLNELQGKMGELQSGLTQSTDGLSKVSSGLTEAQNYLAELSSSQSSEKFYITKEALEGQDFKKSLDMYMSPEMRTTKMIIILDQNPYSRQAMPIIEEIYAQANGTLNGTELSDTTVAIGGITARNVDLEQISTSDFVRTAIIMMLGIMIVLVIITRSFKNSIFIILSLILVYFSSLGISELISKHIFGVDLLSWNVPFFSFIMIVALGVDYSIFLMMSYNELEGESSERIIKASRHIGTVVISAALILGGTFAALIPSGVLTLIQVAFVVVVALALLSFIAMPILLPALIKVSSIQNWKLGKSKTTEQDGNIPTSSEI</sequence>
<dbReference type="SUPFAM" id="SSF82866">
    <property type="entry name" value="Multidrug efflux transporter AcrB transmembrane domain"/>
    <property type="match status" value="2"/>
</dbReference>
<feature type="transmembrane region" description="Helical" evidence="7">
    <location>
        <begin position="373"/>
        <end position="390"/>
    </location>
</feature>
<evidence type="ECO:0000256" key="7">
    <source>
        <dbReference type="SAM" id="Phobius"/>
    </source>
</evidence>
<feature type="transmembrane region" description="Helical" evidence="7">
    <location>
        <begin position="209"/>
        <end position="230"/>
    </location>
</feature>
<accession>A0ABS4FN36</accession>
<evidence type="ECO:0000259" key="8">
    <source>
        <dbReference type="PROSITE" id="PS50156"/>
    </source>
</evidence>
<dbReference type="PROSITE" id="PS50156">
    <property type="entry name" value="SSD"/>
    <property type="match status" value="1"/>
</dbReference>
<feature type="transmembrane region" description="Helical" evidence="7">
    <location>
        <begin position="898"/>
        <end position="918"/>
    </location>
</feature>
<feature type="transmembrane region" description="Helical" evidence="7">
    <location>
        <begin position="998"/>
        <end position="1026"/>
    </location>
</feature>
<dbReference type="InterPro" id="IPR050545">
    <property type="entry name" value="Mycobact_MmpL"/>
</dbReference>
<proteinExistence type="inferred from homology"/>
<feature type="domain" description="SSD" evidence="8">
    <location>
        <begin position="901"/>
        <end position="1028"/>
    </location>
</feature>
<keyword evidence="5 7" id="KW-1133">Transmembrane helix</keyword>
<evidence type="ECO:0000256" key="2">
    <source>
        <dbReference type="ARBA" id="ARBA00010157"/>
    </source>
</evidence>
<feature type="transmembrane region" description="Helical" evidence="7">
    <location>
        <begin position="285"/>
        <end position="305"/>
    </location>
</feature>
<dbReference type="InterPro" id="IPR004869">
    <property type="entry name" value="MMPL_dom"/>
</dbReference>
<protein>
    <submittedName>
        <fullName evidence="9">RND superfamily putative drug exporter</fullName>
    </submittedName>
</protein>
<evidence type="ECO:0000256" key="3">
    <source>
        <dbReference type="ARBA" id="ARBA00022475"/>
    </source>
</evidence>
<dbReference type="PANTHER" id="PTHR33406">
    <property type="entry name" value="MEMBRANE PROTEIN MJ1562-RELATED"/>
    <property type="match status" value="1"/>
</dbReference>
<gene>
    <name evidence="9" type="ORF">J2Z32_000609</name>
</gene>
<evidence type="ECO:0000256" key="4">
    <source>
        <dbReference type="ARBA" id="ARBA00022692"/>
    </source>
</evidence>
<dbReference type="InterPro" id="IPR000731">
    <property type="entry name" value="SSD"/>
</dbReference>
<dbReference type="Proteomes" id="UP001519272">
    <property type="component" value="Unassembled WGS sequence"/>
</dbReference>
<evidence type="ECO:0000313" key="10">
    <source>
        <dbReference type="Proteomes" id="UP001519272"/>
    </source>
</evidence>
<feature type="transmembrane region" description="Helical" evidence="7">
    <location>
        <begin position="317"/>
        <end position="339"/>
    </location>
</feature>
<keyword evidence="10" id="KW-1185">Reference proteome</keyword>
<comment type="caution">
    <text evidence="9">The sequence shown here is derived from an EMBL/GenBank/DDBJ whole genome shotgun (WGS) entry which is preliminary data.</text>
</comment>
<reference evidence="9 10" key="1">
    <citation type="submission" date="2021-03" db="EMBL/GenBank/DDBJ databases">
        <title>Genomic Encyclopedia of Type Strains, Phase IV (KMG-IV): sequencing the most valuable type-strain genomes for metagenomic binning, comparative biology and taxonomic classification.</title>
        <authorList>
            <person name="Goeker M."/>
        </authorList>
    </citation>
    <scope>NUCLEOTIDE SEQUENCE [LARGE SCALE GENOMIC DNA]</scope>
    <source>
        <strain evidence="9 10">DSM 14349</strain>
    </source>
</reference>
<feature type="transmembrane region" description="Helical" evidence="7">
    <location>
        <begin position="186"/>
        <end position="202"/>
    </location>
</feature>
<keyword evidence="3" id="KW-1003">Cell membrane</keyword>
<evidence type="ECO:0000256" key="5">
    <source>
        <dbReference type="ARBA" id="ARBA00022989"/>
    </source>
</evidence>
<evidence type="ECO:0000313" key="9">
    <source>
        <dbReference type="EMBL" id="MBP1903992.1"/>
    </source>
</evidence>
<dbReference type="SUPFAM" id="SSF58104">
    <property type="entry name" value="Methyl-accepting chemotaxis protein (MCP) signaling domain"/>
    <property type="match status" value="1"/>
</dbReference>
<organism evidence="9 10">
    <name type="scientific">Paenibacillus turicensis</name>
    <dbReference type="NCBI Taxonomy" id="160487"/>
    <lineage>
        <taxon>Bacteria</taxon>
        <taxon>Bacillati</taxon>
        <taxon>Bacillota</taxon>
        <taxon>Bacilli</taxon>
        <taxon>Bacillales</taxon>
        <taxon>Paenibacillaceae</taxon>
        <taxon>Paenibacillus</taxon>
    </lineage>
</organism>